<gene>
    <name evidence="1" type="ORF">A3841_16680</name>
</gene>
<organism evidence="1 2">
    <name type="scientific">Pontibacter flavimaris</name>
    <dbReference type="NCBI Taxonomy" id="1797110"/>
    <lineage>
        <taxon>Bacteria</taxon>
        <taxon>Pseudomonadati</taxon>
        <taxon>Bacteroidota</taxon>
        <taxon>Cytophagia</taxon>
        <taxon>Cytophagales</taxon>
        <taxon>Hymenobacteraceae</taxon>
        <taxon>Pontibacter</taxon>
    </lineage>
</organism>
<dbReference type="RefSeq" id="WP_073852105.1">
    <property type="nucleotide sequence ID" value="NZ_LVWA01000005.1"/>
</dbReference>
<dbReference type="AlphaFoldDB" id="A0A1Q5PCS1"/>
<dbReference type="Proteomes" id="UP000186551">
    <property type="component" value="Unassembled WGS sequence"/>
</dbReference>
<dbReference type="OrthoDB" id="651679at2"/>
<reference evidence="1 2" key="1">
    <citation type="submission" date="2016-03" db="EMBL/GenBank/DDBJ databases">
        <title>Genome sequence of Pontibacter sp. nov., of the family cytophagaceae, isolated from marine sediment of the Yellow Sea, China.</title>
        <authorList>
            <person name="Zhang G."/>
            <person name="Zhang R."/>
        </authorList>
    </citation>
    <scope>NUCLEOTIDE SEQUENCE [LARGE SCALE GENOMIC DNA]</scope>
    <source>
        <strain evidence="1 2">S10-8</strain>
    </source>
</reference>
<proteinExistence type="predicted"/>
<sequence>MKHLKKFLTRLQTFQLRVTQRKVRQGSPVQIREVAAYDIRHETPHDAPSIFVSELRLLSDLATLDLVSLDTAQLRSADDLLQTVEDRFNTFWVNYHNYSSDFRWEDFPSGYVFMVGLDKLFVVQNLSPVHSHVLIEETFVDDLGDSVRLRESLLASLRQRINSLVPPDQAQGNTPSSPLSNKRVNSIPRFVEGMAEEFFHILKGYFSPQDQEQLLPLLRENASPAAPLVFHGNGNQLADAFKQLYEANLIVGCLKSNLEDWISRHFAYVYRKRQRTLPAGYLAAIISSNAKPCQSPILDVRKQPDGTYAVIPVIRTQKNYNS</sequence>
<dbReference type="EMBL" id="LVWA01000005">
    <property type="protein sequence ID" value="OKL39997.1"/>
    <property type="molecule type" value="Genomic_DNA"/>
</dbReference>
<keyword evidence="2" id="KW-1185">Reference proteome</keyword>
<accession>A0A1Q5PCS1</accession>
<protein>
    <submittedName>
        <fullName evidence="1">Uncharacterized protein</fullName>
    </submittedName>
</protein>
<comment type="caution">
    <text evidence="1">The sequence shown here is derived from an EMBL/GenBank/DDBJ whole genome shotgun (WGS) entry which is preliminary data.</text>
</comment>
<evidence type="ECO:0000313" key="1">
    <source>
        <dbReference type="EMBL" id="OKL39997.1"/>
    </source>
</evidence>
<evidence type="ECO:0000313" key="2">
    <source>
        <dbReference type="Proteomes" id="UP000186551"/>
    </source>
</evidence>
<name>A0A1Q5PCS1_9BACT</name>
<dbReference type="STRING" id="1797110.A3841_16680"/>